<evidence type="ECO:0000313" key="2">
    <source>
        <dbReference type="Proteomes" id="UP001211872"/>
    </source>
</evidence>
<reference evidence="1 2" key="1">
    <citation type="journal article" date="2011" name="Int. J. Syst. Evol. Microbiol.">
        <title>Hymenobacter yonginensis sp. nov., isolated from a mesotrophic artificial lake.</title>
        <authorList>
            <person name="Joung Y."/>
            <person name="Cho S.H."/>
            <person name="Kim H."/>
            <person name="Kim S.B."/>
            <person name="Joh K."/>
        </authorList>
    </citation>
    <scope>NUCLEOTIDE SEQUENCE [LARGE SCALE GENOMIC DNA]</scope>
    <source>
        <strain evidence="1 2">KCTC 22745</strain>
    </source>
</reference>
<dbReference type="RefSeq" id="WP_270127024.1">
    <property type="nucleotide sequence ID" value="NZ_CP115396.1"/>
</dbReference>
<dbReference type="Proteomes" id="UP001211872">
    <property type="component" value="Chromosome"/>
</dbReference>
<name>A0ABY7PMK8_9BACT</name>
<protein>
    <recommendedName>
        <fullName evidence="3">YD repeat-containing protein</fullName>
    </recommendedName>
</protein>
<dbReference type="InterPro" id="IPR006530">
    <property type="entry name" value="YD"/>
</dbReference>
<keyword evidence="2" id="KW-1185">Reference proteome</keyword>
<accession>A0ABY7PMK8</accession>
<organism evidence="1 2">
    <name type="scientific">Hymenobacter yonginensis</name>
    <dbReference type="NCBI Taxonomy" id="748197"/>
    <lineage>
        <taxon>Bacteria</taxon>
        <taxon>Pseudomonadati</taxon>
        <taxon>Bacteroidota</taxon>
        <taxon>Cytophagia</taxon>
        <taxon>Cytophagales</taxon>
        <taxon>Hymenobacteraceae</taxon>
        <taxon>Hymenobacter</taxon>
    </lineage>
</organism>
<evidence type="ECO:0008006" key="3">
    <source>
        <dbReference type="Google" id="ProtNLM"/>
    </source>
</evidence>
<evidence type="ECO:0000313" key="1">
    <source>
        <dbReference type="EMBL" id="WBO84485.1"/>
    </source>
</evidence>
<dbReference type="EMBL" id="CP115396">
    <property type="protein sequence ID" value="WBO84485.1"/>
    <property type="molecule type" value="Genomic_DNA"/>
</dbReference>
<gene>
    <name evidence="1" type="ORF">O9Z63_19215</name>
</gene>
<sequence length="1125" mass="126894">MEYKMHLTIKKQLFDTLLLIGIGILLPVAALAQERVYRPTWDNMMPVAPSAFQFAKYADVPVNEYTGIPDISVPIHDLVVDDITIPIRLQYHSGGIKVSEEASWVGLGWDMQFGSVVQMVNDCDDYGTRLGNPIEKLLPAYIGNPVPYRVPLRYQYPFSIAGQAWSNPYPVIQPQPVHAFCRVVDNFAPFQSGEFNTQVDWAQGESLDTEPDVFKANFFGHSLNFIRDFATGNIVVLNKKGYLVRRNSNNASNSDSWEIITPNGDLFIFSERIVSETKSFSDGFEGPLSWNYKVSSKTWMISEVKTKNKKSVRFSYNRSPVHELQPSFSQRWVKVATDPCRGYSPNSTGYSMNLSATPNAGLQIPTVPTTYTTKLVTRQDYLLVSRIDFPQGFVNFELSSRDDLEYGKKLDKIVVSSDFNRKEFAFNYSYFNSSQVGGNGFSVNDVNGNYENLRLKLLSFKEIGAPEYVFHYNQTSLPRKRSFAQDIWGNYNGALSNQSLILNPSYFKRPEIGVINNNVSANPQTAQACVLQSMQYPTGGHASFFYELNQFDNYWVPDFANNINSITTGNGLRIRKIERKTANIIEATEYEYYGGISVLHKELFRELFMPTALASGNGISVCDNYISELNSSGYSAANQMGSITGVGYSRVVKKNIKDSMHNGYIVTYFANSPDIASQTASHLATSSVTLPSIKEIDFESNGSVDSVFYYNKNDVLVRKVCNNYFNSKSSIFYGAKVLPHSNYWYYSTWSEGGFWDYKSEILIAFTPIFDIETLLSGSSETNYSGGSAFNIKRYFAYNSLNLQEKITTVVSGNESKKEEVLIKYAGSSDLPANAGVIALLSANRVNQIVSMKRKFINTVNSSVIEREVYSYDRTFQVMNDKIVESTASEKPGGVSTVNPRVYVYEKYDPTNANLLQYRMLNDVPSSMIWSRNDYIMCAVKNAGYSQIAYSSFEPNSTGRFKYDSLYSHIVAGGRTGRYCYRLDSFWGVSRSNLPADTYELTFWATQRPVIYVGQAYASPVSEQIVASGVGSWKQYVLRLNLPANSTINIDAASPNTPILLDEVRLYPARAQMSTFVTEQLRGMTSQSDKSGRNMQYEYDGLSRLLRVRDEQNRVLTEQEYHYARP</sequence>
<proteinExistence type="predicted"/>
<dbReference type="NCBIfam" id="TIGR01643">
    <property type="entry name" value="YD_repeat_2x"/>
    <property type="match status" value="1"/>
</dbReference>